<dbReference type="AlphaFoldDB" id="A0A812MFA4"/>
<dbReference type="Proteomes" id="UP000604046">
    <property type="component" value="Unassembled WGS sequence"/>
</dbReference>
<gene>
    <name evidence="3" type="ORF">SNAT2548_LOCUS13970</name>
</gene>
<feature type="transmembrane region" description="Helical" evidence="2">
    <location>
        <begin position="497"/>
        <end position="515"/>
    </location>
</feature>
<keyword evidence="2" id="KW-1133">Transmembrane helix</keyword>
<feature type="transmembrane region" description="Helical" evidence="2">
    <location>
        <begin position="465"/>
        <end position="485"/>
    </location>
</feature>
<feature type="transmembrane region" description="Helical" evidence="2">
    <location>
        <begin position="92"/>
        <end position="121"/>
    </location>
</feature>
<evidence type="ECO:0000313" key="4">
    <source>
        <dbReference type="Proteomes" id="UP000604046"/>
    </source>
</evidence>
<reference evidence="3" key="1">
    <citation type="submission" date="2021-02" db="EMBL/GenBank/DDBJ databases">
        <authorList>
            <person name="Dougan E. K."/>
            <person name="Rhodes N."/>
            <person name="Thang M."/>
            <person name="Chan C."/>
        </authorList>
    </citation>
    <scope>NUCLEOTIDE SEQUENCE</scope>
</reference>
<proteinExistence type="predicted"/>
<evidence type="ECO:0000313" key="3">
    <source>
        <dbReference type="EMBL" id="CAE7264937.1"/>
    </source>
</evidence>
<feature type="transmembrane region" description="Helical" evidence="2">
    <location>
        <begin position="420"/>
        <end position="444"/>
    </location>
</feature>
<keyword evidence="2" id="KW-0812">Transmembrane</keyword>
<protein>
    <submittedName>
        <fullName evidence="3">Uncharacterized protein</fullName>
    </submittedName>
</protein>
<name>A0A812MFA4_9DINO</name>
<evidence type="ECO:0000256" key="1">
    <source>
        <dbReference type="SAM" id="MobiDB-lite"/>
    </source>
</evidence>
<keyword evidence="4" id="KW-1185">Reference proteome</keyword>
<comment type="caution">
    <text evidence="3">The sequence shown here is derived from an EMBL/GenBank/DDBJ whole genome shotgun (WGS) entry which is preliminary data.</text>
</comment>
<feature type="transmembrane region" description="Helical" evidence="2">
    <location>
        <begin position="127"/>
        <end position="145"/>
    </location>
</feature>
<dbReference type="EMBL" id="CAJNDS010001557">
    <property type="protein sequence ID" value="CAE7264937.1"/>
    <property type="molecule type" value="Genomic_DNA"/>
</dbReference>
<evidence type="ECO:0000256" key="2">
    <source>
        <dbReference type="SAM" id="Phobius"/>
    </source>
</evidence>
<organism evidence="3 4">
    <name type="scientific">Symbiodinium natans</name>
    <dbReference type="NCBI Taxonomy" id="878477"/>
    <lineage>
        <taxon>Eukaryota</taxon>
        <taxon>Sar</taxon>
        <taxon>Alveolata</taxon>
        <taxon>Dinophyceae</taxon>
        <taxon>Suessiales</taxon>
        <taxon>Symbiodiniaceae</taxon>
        <taxon>Symbiodinium</taxon>
    </lineage>
</organism>
<feature type="region of interest" description="Disordered" evidence="1">
    <location>
        <begin position="522"/>
        <end position="547"/>
    </location>
</feature>
<accession>A0A812MFA4</accession>
<sequence>MGEVSKTRSDESLTSFSSASLPCVQSLSSTRSLSVALEPSLLRGVPLHQALSRWGRHWVSSEATHAYELSRQTARLDNFLSHDWHTSGWKKFLALLVLFNSRAAAIASTGMTMLLAILQSASIVPDGVWVTCSGYATFALVFLFWQRLRALVRPRVVFLDKLCIAQHDPMLKERAILGLAAFLDSSDNLTVLWSPAYFRRLWCSYEMAAFFRHADKARGRHVTVMPVTSAVLLCVLAVQFWIMSIGEFLVLRDVEVGGSVGESFWRNVVIVGALTTGIAGALVPVTLYIGIQLMDDLQKLPQQLQGFRVQDSLSSCCSWQHVRPDTGERIPCDRALVFAMLRKWYGRSGRAAGLGEEHLDAFNDFVTNRLAPSVLKTVGFGNFPVAYAFYLSSSANVPWLAASVGQLARGPAPDASGADVFLWAVRVLLNVTFLIMMGMFISRFSFSLSWLGHHLVHHGHCRWKLCLTMVLSQVSVAFVGSLWAAFRTSMYWRQDSWLPVLPFLVLMGCTIGLFAQGWRVSSTPSTPSTEAGEISEVEGRRPRMSGVPVSAAESQEFFTVSPRDLITVSF</sequence>
<feature type="transmembrane region" description="Helical" evidence="2">
    <location>
        <begin position="264"/>
        <end position="291"/>
    </location>
</feature>
<feature type="transmembrane region" description="Helical" evidence="2">
    <location>
        <begin position="385"/>
        <end position="408"/>
    </location>
</feature>
<keyword evidence="2" id="KW-0472">Membrane</keyword>
<dbReference type="OrthoDB" id="410407at2759"/>
<feature type="transmembrane region" description="Helical" evidence="2">
    <location>
        <begin position="222"/>
        <end position="244"/>
    </location>
</feature>